<dbReference type="RefSeq" id="WP_248665104.1">
    <property type="nucleotide sequence ID" value="NZ_JALPRX010000004.1"/>
</dbReference>
<name>A0A9X1Y675_9PROT</name>
<dbReference type="InterPro" id="IPR001509">
    <property type="entry name" value="Epimerase_deHydtase"/>
</dbReference>
<dbReference type="Gene3D" id="3.40.50.720">
    <property type="entry name" value="NAD(P)-binding Rossmann-like Domain"/>
    <property type="match status" value="1"/>
</dbReference>
<organism evidence="4 5">
    <name type="scientific">Roseomonas acroporae</name>
    <dbReference type="NCBI Taxonomy" id="2937791"/>
    <lineage>
        <taxon>Bacteria</taxon>
        <taxon>Pseudomonadati</taxon>
        <taxon>Pseudomonadota</taxon>
        <taxon>Alphaproteobacteria</taxon>
        <taxon>Acetobacterales</taxon>
        <taxon>Roseomonadaceae</taxon>
        <taxon>Roseomonas</taxon>
    </lineage>
</organism>
<dbReference type="InterPro" id="IPR036291">
    <property type="entry name" value="NAD(P)-bd_dom_sf"/>
</dbReference>
<keyword evidence="5" id="KW-1185">Reference proteome</keyword>
<gene>
    <name evidence="4" type="ORF">M0638_01090</name>
</gene>
<dbReference type="Pfam" id="PF01370">
    <property type="entry name" value="Epimerase"/>
    <property type="match status" value="1"/>
</dbReference>
<protein>
    <submittedName>
        <fullName evidence="4">NAD(P)-dependent oxidoreductase</fullName>
    </submittedName>
</protein>
<reference evidence="4" key="1">
    <citation type="submission" date="2022-04" db="EMBL/GenBank/DDBJ databases">
        <title>Roseomonas acroporae sp. nov., isolated from coral Acropora digitifera.</title>
        <authorList>
            <person name="Sun H."/>
        </authorList>
    </citation>
    <scope>NUCLEOTIDE SEQUENCE</scope>
    <source>
        <strain evidence="4">NAR14</strain>
    </source>
</reference>
<proteinExistence type="inferred from homology"/>
<evidence type="ECO:0000256" key="1">
    <source>
        <dbReference type="ARBA" id="ARBA00005125"/>
    </source>
</evidence>
<dbReference type="PANTHER" id="PTHR43000">
    <property type="entry name" value="DTDP-D-GLUCOSE 4,6-DEHYDRATASE-RELATED"/>
    <property type="match status" value="1"/>
</dbReference>
<evidence type="ECO:0000313" key="4">
    <source>
        <dbReference type="EMBL" id="MCK8782975.1"/>
    </source>
</evidence>
<sequence>MAVLVTGGSGFVGLNVAAALLGEGEAVVLFDRAPPPGAALAAFAPLPGRLAVETGDVRDGAALRAVLRRHGVRRVVHGAAITAAQPREATQAREIAEVNLIGTIEMLEAALAEGVGRVVQFGTGAVFGEPVQVALLDEARDAPVPESLYGITKYAAERVALRYRRTRGLDVAVARLGVVFGRWEYDTGVRDTLSLPLQLALLAEAGRHARVPASVSADWVYATDVAGAVARLLAAPSLPGAVYQVATGRPWSVESWCARLAARHPGFAYTLVGPEAAADVGGGAPRPRPPFAVERLRREVGFAAAYGEAEAFADYAAWREAWARGQAGSAPPGP</sequence>
<evidence type="ECO:0000259" key="3">
    <source>
        <dbReference type="Pfam" id="PF01370"/>
    </source>
</evidence>
<dbReference type="EMBL" id="JALPRX010000004">
    <property type="protein sequence ID" value="MCK8782975.1"/>
    <property type="molecule type" value="Genomic_DNA"/>
</dbReference>
<comment type="similarity">
    <text evidence="2">Belongs to the NAD(P)-dependent epimerase/dehydratase family.</text>
</comment>
<comment type="caution">
    <text evidence="4">The sequence shown here is derived from an EMBL/GenBank/DDBJ whole genome shotgun (WGS) entry which is preliminary data.</text>
</comment>
<feature type="domain" description="NAD-dependent epimerase/dehydratase" evidence="3">
    <location>
        <begin position="3"/>
        <end position="245"/>
    </location>
</feature>
<evidence type="ECO:0000313" key="5">
    <source>
        <dbReference type="Proteomes" id="UP001139516"/>
    </source>
</evidence>
<evidence type="ECO:0000256" key="2">
    <source>
        <dbReference type="ARBA" id="ARBA00007637"/>
    </source>
</evidence>
<comment type="pathway">
    <text evidence="1">Bacterial outer membrane biogenesis; LPS O-antigen biosynthesis.</text>
</comment>
<dbReference type="AlphaFoldDB" id="A0A9X1Y675"/>
<dbReference type="SUPFAM" id="SSF51735">
    <property type="entry name" value="NAD(P)-binding Rossmann-fold domains"/>
    <property type="match status" value="1"/>
</dbReference>
<accession>A0A9X1Y675</accession>
<dbReference type="Proteomes" id="UP001139516">
    <property type="component" value="Unassembled WGS sequence"/>
</dbReference>
<dbReference type="CDD" id="cd08946">
    <property type="entry name" value="SDR_e"/>
    <property type="match status" value="1"/>
</dbReference>